<dbReference type="GO" id="GO:0004832">
    <property type="term" value="F:valine-tRNA ligase activity"/>
    <property type="evidence" value="ECO:0007669"/>
    <property type="project" value="UniProtKB-UniRule"/>
</dbReference>
<feature type="short sequence motif" description="'KMSKS' region" evidence="11">
    <location>
        <begin position="532"/>
        <end position="536"/>
    </location>
</feature>
<dbReference type="InterPro" id="IPR013155">
    <property type="entry name" value="M/V/L/I-tRNA-synth_anticd-bd"/>
</dbReference>
<dbReference type="KEGG" id="bsto:C0V70_01305"/>
<dbReference type="GO" id="GO:0002161">
    <property type="term" value="F:aminoacyl-tRNA deacylase activity"/>
    <property type="evidence" value="ECO:0007669"/>
    <property type="project" value="InterPro"/>
</dbReference>
<dbReference type="PRINTS" id="PR00986">
    <property type="entry name" value="TRNASYNTHVAL"/>
</dbReference>
<dbReference type="GO" id="GO:0005524">
    <property type="term" value="F:ATP binding"/>
    <property type="evidence" value="ECO:0007669"/>
    <property type="project" value="UniProtKB-UniRule"/>
</dbReference>
<dbReference type="SUPFAM" id="SSF46589">
    <property type="entry name" value="tRNA-binding arm"/>
    <property type="match status" value="1"/>
</dbReference>
<dbReference type="Gene3D" id="1.10.730.10">
    <property type="entry name" value="Isoleucyl-tRNA Synthetase, Domain 1"/>
    <property type="match status" value="1"/>
</dbReference>
<name>A0A2K9NMM9_BACTC</name>
<feature type="domain" description="Methionyl/Valyl/Leucyl/Isoleucyl-tRNA synthetase anticodon-binding" evidence="13">
    <location>
        <begin position="614"/>
        <end position="762"/>
    </location>
</feature>
<keyword evidence="4 11" id="KW-0436">Ligase</keyword>
<dbReference type="SUPFAM" id="SSF50677">
    <property type="entry name" value="ValRS/IleRS/LeuRS editing domain"/>
    <property type="match status" value="1"/>
</dbReference>
<dbReference type="InterPro" id="IPR002300">
    <property type="entry name" value="aa-tRNA-synth_Ia"/>
</dbReference>
<dbReference type="InterPro" id="IPR033705">
    <property type="entry name" value="Anticodon_Ia_Val"/>
</dbReference>
<dbReference type="NCBIfam" id="NF004349">
    <property type="entry name" value="PRK05729.1"/>
    <property type="match status" value="1"/>
</dbReference>
<comment type="subcellular location">
    <subcellularLocation>
        <location evidence="1 11">Cytoplasm</location>
    </subcellularLocation>
</comment>
<dbReference type="PANTHER" id="PTHR11946">
    <property type="entry name" value="VALYL-TRNA SYNTHETASES"/>
    <property type="match status" value="1"/>
</dbReference>
<keyword evidence="9 11" id="KW-0030">Aminoacyl-tRNA synthetase</keyword>
<comment type="subunit">
    <text evidence="2 11">Monomer.</text>
</comment>
<dbReference type="Gene3D" id="3.90.740.10">
    <property type="entry name" value="Valyl/Leucyl/Isoleucyl-tRNA synthetase, editing domain"/>
    <property type="match status" value="1"/>
</dbReference>
<dbReference type="FunFam" id="3.90.740.10:FF:000010">
    <property type="entry name" value="Valine--tRNA ligase"/>
    <property type="match status" value="1"/>
</dbReference>
<dbReference type="InterPro" id="IPR009080">
    <property type="entry name" value="tRNAsynth_Ia_anticodon-bd"/>
</dbReference>
<dbReference type="EC" id="6.1.1.9" evidence="11"/>
<dbReference type="Pfam" id="PF10458">
    <property type="entry name" value="Val_tRNA-synt_C"/>
    <property type="match status" value="1"/>
</dbReference>
<comment type="function">
    <text evidence="11">Catalyzes the attachment of valine to tRNA(Val). As ValRS can inadvertently accommodate and process structurally similar amino acids such as threonine, to avoid such errors, it has a 'posttransfer' editing activity that hydrolyzes mischarged Thr-tRNA(Val) in a tRNA-dependent manner.</text>
</comment>
<dbReference type="InterPro" id="IPR010978">
    <property type="entry name" value="tRNA-bd_arm"/>
</dbReference>
<evidence type="ECO:0000256" key="8">
    <source>
        <dbReference type="ARBA" id="ARBA00023054"/>
    </source>
</evidence>
<evidence type="ECO:0000256" key="2">
    <source>
        <dbReference type="ARBA" id="ARBA00011245"/>
    </source>
</evidence>
<organism evidence="15 16">
    <name type="scientific">Bacteriovorax stolpii</name>
    <name type="common">Bdellovibrio stolpii</name>
    <dbReference type="NCBI Taxonomy" id="960"/>
    <lineage>
        <taxon>Bacteria</taxon>
        <taxon>Pseudomonadati</taxon>
        <taxon>Bdellovibrionota</taxon>
        <taxon>Bacteriovoracia</taxon>
        <taxon>Bacteriovoracales</taxon>
        <taxon>Bacteriovoracaceae</taxon>
        <taxon>Bacteriovorax</taxon>
    </lineage>
</organism>
<protein>
    <recommendedName>
        <fullName evidence="11">Valine--tRNA ligase</fullName>
        <ecNumber evidence="11">6.1.1.9</ecNumber>
    </recommendedName>
    <alternativeName>
        <fullName evidence="11">Valyl-tRNA synthetase</fullName>
        <shortName evidence="11">ValRS</shortName>
    </alternativeName>
</protein>
<dbReference type="CDD" id="cd07962">
    <property type="entry name" value="Anticodon_Ia_Val"/>
    <property type="match status" value="1"/>
</dbReference>
<evidence type="ECO:0000259" key="14">
    <source>
        <dbReference type="Pfam" id="PF10458"/>
    </source>
</evidence>
<dbReference type="Pfam" id="PF00133">
    <property type="entry name" value="tRNA-synt_1"/>
    <property type="match status" value="1"/>
</dbReference>
<evidence type="ECO:0000256" key="11">
    <source>
        <dbReference type="HAMAP-Rule" id="MF_02004"/>
    </source>
</evidence>
<evidence type="ECO:0000259" key="12">
    <source>
        <dbReference type="Pfam" id="PF00133"/>
    </source>
</evidence>
<dbReference type="PANTHER" id="PTHR11946:SF93">
    <property type="entry name" value="VALINE--TRNA LIGASE, CHLOROPLASTIC_MITOCHONDRIAL 2"/>
    <property type="match status" value="1"/>
</dbReference>
<dbReference type="SUPFAM" id="SSF47323">
    <property type="entry name" value="Anticodon-binding domain of a subclass of class I aminoacyl-tRNA synthetases"/>
    <property type="match status" value="1"/>
</dbReference>
<sequence>MTTNTTELATTYSPADVETKWYKTWEDGKYFKPKKGKANKPFCIIVPPPNVTGKLHAGHALDITTQDSLIRFKRMKGFETLLLPGLDHAGISTQSVVEKMVFEQEKKTRRDFSREEFVKKIWAWKEEYGNHILNQQRAMGTSCDWDYLTFTLDPIPNKAVKKFFVDMYNQKMIYQSDYIVNWDPMLQSAVSDAEVEHKDVQGNFFHIKYAIKGSEDFLEVATTRPETLFGDTAVAVNPNDERFKHLIGKTAIVPLCNREVPIIGDEHVDLEKGTGCLKVTPGHDFNDFEIGKRHNLPIINILNKDGTMNEEGLEFKGLAAKVARNVVSKKLEELGLLLDKKPHMHPVGHGERSGVPIEPMISKQWFVNVTDMSRRAVEAVENGNMKFYPKEWENTYYSWLRNPKDWCISRQLWWGHQIPVFYCDNNHQWASEHDETECPTCKSKNVHQDPDVLDTWFSSGLWPMSTLGWPDPKAMEEKKFSTFFPTSVLITGYDIIFFWVARMMMMSLQTQNQVPFKDTYIHAIVRDKLGRKMSKSLGNGIDPFDMIAQYGTDAFRFTLAAGSGYNRNINLDPDRIGGYRNFINKVWNAFRFIYPHLQTGSAKINDMSKLDHHERWILAELNTTAKLMNESMEVYRYDDASAAIYSFVYDKYCSWFIELSKNILNGSDETAKARRVSVLKFAFRKILALMHPLTPFITEELWSYLKEANEDLLIAQEYPEYDAALEFKEDQDQMNKFVEVTTAIRNLRASVNIKPKDEVNVELFTDNQDLITYFRNNFINFQELARVKDLKVGNKELNRPNKSIVNVLTHTEIFLPLDGVIDLTEQISRLEKELTKTKADYAKYEAKMKNENFMKNAPENVRAEVIQNERELGEKIASLMENIAQFKS</sequence>
<dbReference type="EMBL" id="CP025704">
    <property type="protein sequence ID" value="AUN96760.1"/>
    <property type="molecule type" value="Genomic_DNA"/>
</dbReference>
<dbReference type="GO" id="GO:0006438">
    <property type="term" value="P:valyl-tRNA aminoacylation"/>
    <property type="evidence" value="ECO:0007669"/>
    <property type="project" value="UniProtKB-UniRule"/>
</dbReference>
<dbReference type="Proteomes" id="UP000235584">
    <property type="component" value="Chromosome"/>
</dbReference>
<comment type="caution">
    <text evidence="11">Lacks conserved residue(s) required for the propagation of feature annotation.</text>
</comment>
<dbReference type="InterPro" id="IPR009008">
    <property type="entry name" value="Val/Leu/Ile-tRNA-synth_edit"/>
</dbReference>
<dbReference type="CDD" id="cd00817">
    <property type="entry name" value="ValRS_core"/>
    <property type="match status" value="1"/>
</dbReference>
<dbReference type="GO" id="GO:0005829">
    <property type="term" value="C:cytosol"/>
    <property type="evidence" value="ECO:0007669"/>
    <property type="project" value="TreeGrafter"/>
</dbReference>
<dbReference type="InterPro" id="IPR037118">
    <property type="entry name" value="Val-tRNA_synth_C_sf"/>
</dbReference>
<gene>
    <name evidence="11" type="primary">valS</name>
    <name evidence="15" type="ORF">C0V70_01305</name>
</gene>
<keyword evidence="3 11" id="KW-0963">Cytoplasm</keyword>
<feature type="coiled-coil region" evidence="11">
    <location>
        <begin position="820"/>
        <end position="847"/>
    </location>
</feature>
<evidence type="ECO:0000256" key="3">
    <source>
        <dbReference type="ARBA" id="ARBA00022490"/>
    </source>
</evidence>
<keyword evidence="5 11" id="KW-0547">Nucleotide-binding</keyword>
<dbReference type="FunFam" id="3.40.50.620:FF:000032">
    <property type="entry name" value="Valine--tRNA ligase"/>
    <property type="match status" value="1"/>
</dbReference>
<dbReference type="Gene3D" id="3.40.50.620">
    <property type="entry name" value="HUPs"/>
    <property type="match status" value="2"/>
</dbReference>
<proteinExistence type="inferred from homology"/>
<dbReference type="InterPro" id="IPR001412">
    <property type="entry name" value="aa-tRNA-synth_I_CS"/>
</dbReference>
<dbReference type="SUPFAM" id="SSF52374">
    <property type="entry name" value="Nucleotidylyl transferase"/>
    <property type="match status" value="1"/>
</dbReference>
<evidence type="ECO:0000256" key="1">
    <source>
        <dbReference type="ARBA" id="ARBA00004496"/>
    </source>
</evidence>
<evidence type="ECO:0000256" key="10">
    <source>
        <dbReference type="ARBA" id="ARBA00047552"/>
    </source>
</evidence>
<dbReference type="RefSeq" id="WP_102242055.1">
    <property type="nucleotide sequence ID" value="NZ_CP025704.1"/>
</dbReference>
<keyword evidence="16" id="KW-1185">Reference proteome</keyword>
<feature type="binding site" evidence="11">
    <location>
        <position position="535"/>
    </location>
    <ligand>
        <name>ATP</name>
        <dbReference type="ChEBI" id="CHEBI:30616"/>
    </ligand>
</feature>
<evidence type="ECO:0000256" key="6">
    <source>
        <dbReference type="ARBA" id="ARBA00022840"/>
    </source>
</evidence>
<evidence type="ECO:0000256" key="9">
    <source>
        <dbReference type="ARBA" id="ARBA00023146"/>
    </source>
</evidence>
<accession>A0A2K9NMM9</accession>
<dbReference type="InterPro" id="IPR014729">
    <property type="entry name" value="Rossmann-like_a/b/a_fold"/>
</dbReference>
<reference evidence="15 16" key="1">
    <citation type="submission" date="2018-01" db="EMBL/GenBank/DDBJ databases">
        <title>Complete genome sequence of Bacteriovorax stolpii DSM12778.</title>
        <authorList>
            <person name="Tang B."/>
            <person name="Chang J."/>
        </authorList>
    </citation>
    <scope>NUCLEOTIDE SEQUENCE [LARGE SCALE GENOMIC DNA]</scope>
    <source>
        <strain evidence="15 16">DSM 12778</strain>
    </source>
</reference>
<dbReference type="Pfam" id="PF08264">
    <property type="entry name" value="Anticodon_1"/>
    <property type="match status" value="1"/>
</dbReference>
<comment type="domain">
    <text evidence="11">The C-terminal coiled-coil domain is crucial for aminoacylation activity.</text>
</comment>
<dbReference type="Gene3D" id="1.10.287.380">
    <property type="entry name" value="Valyl-tRNA synthetase, C-terminal domain"/>
    <property type="match status" value="1"/>
</dbReference>
<comment type="domain">
    <text evidence="11">ValRS has two distinct active sites: one for aminoacylation and one for editing. The misactivated threonine is translocated from the active site to the editing site.</text>
</comment>
<keyword evidence="7 11" id="KW-0648">Protein biosynthesis</keyword>
<comment type="similarity">
    <text evidence="11">Belongs to the class-I aminoacyl-tRNA synthetase family. ValS type 1 subfamily.</text>
</comment>
<comment type="catalytic activity">
    <reaction evidence="10 11">
        <text>tRNA(Val) + L-valine + ATP = L-valyl-tRNA(Val) + AMP + diphosphate</text>
        <dbReference type="Rhea" id="RHEA:10704"/>
        <dbReference type="Rhea" id="RHEA-COMP:9672"/>
        <dbReference type="Rhea" id="RHEA-COMP:9708"/>
        <dbReference type="ChEBI" id="CHEBI:30616"/>
        <dbReference type="ChEBI" id="CHEBI:33019"/>
        <dbReference type="ChEBI" id="CHEBI:57762"/>
        <dbReference type="ChEBI" id="CHEBI:78442"/>
        <dbReference type="ChEBI" id="CHEBI:78537"/>
        <dbReference type="ChEBI" id="CHEBI:456215"/>
        <dbReference type="EC" id="6.1.1.9"/>
    </reaction>
</comment>
<evidence type="ECO:0000259" key="13">
    <source>
        <dbReference type="Pfam" id="PF08264"/>
    </source>
</evidence>
<evidence type="ECO:0000256" key="4">
    <source>
        <dbReference type="ARBA" id="ARBA00022598"/>
    </source>
</evidence>
<dbReference type="AlphaFoldDB" id="A0A2K9NMM9"/>
<evidence type="ECO:0000256" key="7">
    <source>
        <dbReference type="ARBA" id="ARBA00022917"/>
    </source>
</evidence>
<feature type="domain" description="Valyl-tRNA synthetase tRNA-binding arm" evidence="14">
    <location>
        <begin position="822"/>
        <end position="885"/>
    </location>
</feature>
<evidence type="ECO:0000256" key="5">
    <source>
        <dbReference type="ARBA" id="ARBA00022741"/>
    </source>
</evidence>
<keyword evidence="6 11" id="KW-0067">ATP-binding</keyword>
<dbReference type="HAMAP" id="MF_02004">
    <property type="entry name" value="Val_tRNA_synth_type1"/>
    <property type="match status" value="1"/>
</dbReference>
<dbReference type="NCBIfam" id="TIGR00422">
    <property type="entry name" value="valS"/>
    <property type="match status" value="1"/>
</dbReference>
<dbReference type="InterPro" id="IPR019499">
    <property type="entry name" value="Val-tRNA_synth_tRNA-bd"/>
</dbReference>
<dbReference type="PROSITE" id="PS00178">
    <property type="entry name" value="AA_TRNA_LIGASE_I"/>
    <property type="match status" value="1"/>
</dbReference>
<evidence type="ECO:0000313" key="16">
    <source>
        <dbReference type="Proteomes" id="UP000235584"/>
    </source>
</evidence>
<feature type="domain" description="Aminoacyl-tRNA synthetase class Ia" evidence="12">
    <location>
        <begin position="20"/>
        <end position="572"/>
    </location>
</feature>
<dbReference type="InterPro" id="IPR002303">
    <property type="entry name" value="Valyl-tRNA_ligase"/>
</dbReference>
<evidence type="ECO:0000313" key="15">
    <source>
        <dbReference type="EMBL" id="AUN96760.1"/>
    </source>
</evidence>
<keyword evidence="8 11" id="KW-0175">Coiled coil</keyword>